<dbReference type="InterPro" id="IPR012001">
    <property type="entry name" value="Thiamin_PyroP_enz_TPP-bd_dom"/>
</dbReference>
<comment type="cofactor">
    <cofactor evidence="2">
        <name>thiamine diphosphate</name>
        <dbReference type="ChEBI" id="CHEBI:58937"/>
    </cofactor>
</comment>
<feature type="binding site" evidence="12">
    <location>
        <position position="477"/>
    </location>
    <ligand>
        <name>Mg(2+)</name>
        <dbReference type="ChEBI" id="CHEBI:18420"/>
    </ligand>
</feature>
<evidence type="ECO:0000256" key="13">
    <source>
        <dbReference type="RuleBase" id="RU362132"/>
    </source>
</evidence>
<gene>
    <name evidence="17" type="ORF">M437DRAFT_69832</name>
</gene>
<keyword evidence="17" id="KW-0670">Pyruvate</keyword>
<comment type="catalytic activity">
    <reaction evidence="1">
        <text>a 2-oxocarboxylate + H(+) = an aldehyde + CO2</text>
        <dbReference type="Rhea" id="RHEA:11628"/>
        <dbReference type="ChEBI" id="CHEBI:15378"/>
        <dbReference type="ChEBI" id="CHEBI:16526"/>
        <dbReference type="ChEBI" id="CHEBI:17478"/>
        <dbReference type="ChEBI" id="CHEBI:35179"/>
        <dbReference type="EC" id="4.1.1.1"/>
    </reaction>
</comment>
<feature type="binding site" evidence="11">
    <location>
        <position position="158"/>
    </location>
    <ligand>
        <name>pyruvate</name>
        <dbReference type="ChEBI" id="CHEBI:15361"/>
        <label>2</label>
        <note>allosteric activator</note>
    </ligand>
</feature>
<dbReference type="FunFam" id="3.40.50.970:FF:000019">
    <property type="entry name" value="Pyruvate decarboxylase isozyme"/>
    <property type="match status" value="1"/>
</dbReference>
<dbReference type="RefSeq" id="XP_040875709.1">
    <property type="nucleotide sequence ID" value="XM_041025360.1"/>
</dbReference>
<dbReference type="SUPFAM" id="SSF52518">
    <property type="entry name" value="Thiamin diphosphate-binding fold (THDP-binding)"/>
    <property type="match status" value="2"/>
</dbReference>
<evidence type="ECO:0000256" key="10">
    <source>
        <dbReference type="ARBA" id="ARBA00023239"/>
    </source>
</evidence>
<dbReference type="PIRSF" id="PIRSF036565">
    <property type="entry name" value="Pyruvt_ip_decrb"/>
    <property type="match status" value="1"/>
</dbReference>
<evidence type="ECO:0000313" key="18">
    <source>
        <dbReference type="Proteomes" id="UP000030672"/>
    </source>
</evidence>
<dbReference type="CDD" id="cd02005">
    <property type="entry name" value="TPP_PDC_IPDC"/>
    <property type="match status" value="1"/>
</dbReference>
<dbReference type="InterPro" id="IPR011766">
    <property type="entry name" value="TPP_enzyme_TPP-bd"/>
</dbReference>
<dbReference type="CDD" id="cd07038">
    <property type="entry name" value="TPP_PYR_PDC_IPDC_like"/>
    <property type="match status" value="1"/>
</dbReference>
<evidence type="ECO:0000256" key="5">
    <source>
        <dbReference type="ARBA" id="ARBA00014422"/>
    </source>
</evidence>
<name>A0A074W818_AURM1</name>
<evidence type="ECO:0000256" key="1">
    <source>
        <dbReference type="ARBA" id="ARBA00001041"/>
    </source>
</evidence>
<dbReference type="InterPro" id="IPR012110">
    <property type="entry name" value="PDC/IPDC-like"/>
</dbReference>
<feature type="binding site" evidence="11">
    <location>
        <position position="481"/>
    </location>
    <ligand>
        <name>pyruvate</name>
        <dbReference type="ChEBI" id="CHEBI:15361"/>
        <label>1</label>
        <note>substrate; ligand shared between two neighboring subunits</note>
    </ligand>
</feature>
<evidence type="ECO:0000256" key="9">
    <source>
        <dbReference type="ARBA" id="ARBA00023052"/>
    </source>
</evidence>
<evidence type="ECO:0000313" key="17">
    <source>
        <dbReference type="EMBL" id="KEQ58686.1"/>
    </source>
</evidence>
<dbReference type="SUPFAM" id="SSF52467">
    <property type="entry name" value="DHS-like NAD/FAD-binding domain"/>
    <property type="match status" value="1"/>
</dbReference>
<evidence type="ECO:0000259" key="14">
    <source>
        <dbReference type="Pfam" id="PF00205"/>
    </source>
</evidence>
<dbReference type="HOGENOM" id="CLU_013748_0_2_1"/>
<comment type="cofactor">
    <cofactor evidence="12">
        <name>Mg(2+)</name>
        <dbReference type="ChEBI" id="CHEBI:18420"/>
    </cofactor>
    <text evidence="12">Binds 1 Mg(2+) per subunit.</text>
</comment>
<organism evidence="17 18">
    <name type="scientific">Aureobasidium melanogenum (strain CBS 110374)</name>
    <name type="common">Aureobasidium pullulans var. melanogenum</name>
    <dbReference type="NCBI Taxonomy" id="1043003"/>
    <lineage>
        <taxon>Eukaryota</taxon>
        <taxon>Fungi</taxon>
        <taxon>Dikarya</taxon>
        <taxon>Ascomycota</taxon>
        <taxon>Pezizomycotina</taxon>
        <taxon>Dothideomycetes</taxon>
        <taxon>Dothideomycetidae</taxon>
        <taxon>Dothideales</taxon>
        <taxon>Saccotheciaceae</taxon>
        <taxon>Aureobasidium</taxon>
    </lineage>
</organism>
<dbReference type="Pfam" id="PF02775">
    <property type="entry name" value="TPP_enzyme_C"/>
    <property type="match status" value="1"/>
</dbReference>
<feature type="binding site" evidence="12">
    <location>
        <position position="475"/>
    </location>
    <ligand>
        <name>Mg(2+)</name>
        <dbReference type="ChEBI" id="CHEBI:18420"/>
    </ligand>
</feature>
<feature type="domain" description="Thiamine pyrophosphate enzyme central" evidence="14">
    <location>
        <begin position="205"/>
        <end position="302"/>
    </location>
</feature>
<reference evidence="17 18" key="1">
    <citation type="journal article" date="2014" name="BMC Genomics">
        <title>Genome sequencing of four Aureobasidium pullulans varieties: biotechnological potential, stress tolerance, and description of new species.</title>
        <authorList>
            <person name="Gostin Ar C."/>
            <person name="Ohm R.A."/>
            <person name="Kogej T."/>
            <person name="Sonjak S."/>
            <person name="Turk M."/>
            <person name="Zajc J."/>
            <person name="Zalar P."/>
            <person name="Grube M."/>
            <person name="Sun H."/>
            <person name="Han J."/>
            <person name="Sharma A."/>
            <person name="Chiniquy J."/>
            <person name="Ngan C.Y."/>
            <person name="Lipzen A."/>
            <person name="Barry K."/>
            <person name="Grigoriev I.V."/>
            <person name="Gunde-Cimerman N."/>
        </authorList>
    </citation>
    <scope>NUCLEOTIDE SEQUENCE [LARGE SCALE GENOMIC DNA]</scope>
    <source>
        <strain evidence="17 18">CBS 110374</strain>
    </source>
</reference>
<sequence length="571" mass="63475">MSGRKVNIAEYLFTRLRQLGVKDLHGVPGDFNLVALDYVEPCGVNWVGNCNELNAGYAADAYGRLMGMGALVTTFGVGELSCLNAIAGSYAEFCPVVHIVGTPKRAAQKSGMLLHHTLGNGDFDVFAKMSQPISIAQTNLMDPATAPAEIDRVLQACYANSRPVYIQLPADMVLEEVDAKLLDTPIVVEPPPSDRQTEELAAELILRKLYAAKRPTLLLDAGCQRHRVEDLTEEFARKTGLPTFITPMGKGTANEQSPLFGGIYIGKRSEESVRRRIEESDMVITIGNVKSDVNSFGFSYQISRLSSVDLHFDHVVMDCAKFENCYMKWLLQRLVNEVDPSKMHMDKVETPLLKSTRLTKGEVAKTQDITHDWLWPRISSWLKSGDVVITETGTSFIGIWETRFPPGVQAINQTLWSSIGYGLGAAQGAARAMKTLGGGRRTICFEGDGSFQLTAQEVSTIIREDLDCTIFLIENDGYEIERWVHGMQAKYNDISKWRYSKIAEVFTPEETASQHRVKSYKIGTRPELEQLLADEDFSAGKGLHFVELHMPKYTAPQTLIDFAQNLSKKSD</sequence>
<evidence type="ECO:0000256" key="11">
    <source>
        <dbReference type="PIRSR" id="PIRSR036565-1"/>
    </source>
</evidence>
<dbReference type="InterPro" id="IPR029035">
    <property type="entry name" value="DHS-like_NAD/FAD-binding_dom"/>
</dbReference>
<keyword evidence="10" id="KW-0456">Lyase</keyword>
<dbReference type="FunFam" id="3.40.50.970:FF:000024">
    <property type="entry name" value="Pyruvate decarboxylase isozyme"/>
    <property type="match status" value="1"/>
</dbReference>
<keyword evidence="18" id="KW-1185">Reference proteome</keyword>
<feature type="domain" description="Thiamine pyrophosphate enzyme TPP-binding" evidence="15">
    <location>
        <begin position="405"/>
        <end position="534"/>
    </location>
</feature>
<dbReference type="EC" id="4.1.1.1" evidence="4"/>
<evidence type="ECO:0000256" key="7">
    <source>
        <dbReference type="ARBA" id="ARBA00022793"/>
    </source>
</evidence>
<keyword evidence="7" id="KW-0210">Decarboxylase</keyword>
<evidence type="ECO:0000256" key="8">
    <source>
        <dbReference type="ARBA" id="ARBA00022842"/>
    </source>
</evidence>
<keyword evidence="9 13" id="KW-0786">Thiamine pyrophosphate</keyword>
<dbReference type="Gene3D" id="3.40.50.970">
    <property type="match status" value="2"/>
</dbReference>
<evidence type="ECO:0000259" key="16">
    <source>
        <dbReference type="Pfam" id="PF02776"/>
    </source>
</evidence>
<evidence type="ECO:0000256" key="2">
    <source>
        <dbReference type="ARBA" id="ARBA00001964"/>
    </source>
</evidence>
<dbReference type="GO" id="GO:0005634">
    <property type="term" value="C:nucleus"/>
    <property type="evidence" value="ECO:0007669"/>
    <property type="project" value="TreeGrafter"/>
</dbReference>
<dbReference type="EMBL" id="KL584853">
    <property type="protein sequence ID" value="KEQ58686.1"/>
    <property type="molecule type" value="Genomic_DNA"/>
</dbReference>
<dbReference type="AlphaFoldDB" id="A0A074W818"/>
<accession>A0A074W818</accession>
<evidence type="ECO:0000256" key="4">
    <source>
        <dbReference type="ARBA" id="ARBA00013202"/>
    </source>
</evidence>
<keyword evidence="6 12" id="KW-0479">Metal-binding</keyword>
<dbReference type="GO" id="GO:0004737">
    <property type="term" value="F:pyruvate decarboxylase activity"/>
    <property type="evidence" value="ECO:0007669"/>
    <property type="project" value="UniProtKB-EC"/>
</dbReference>
<proteinExistence type="inferred from homology"/>
<dbReference type="Proteomes" id="UP000030672">
    <property type="component" value="Unassembled WGS sequence"/>
</dbReference>
<dbReference type="PANTHER" id="PTHR43452:SF30">
    <property type="entry name" value="PYRUVATE DECARBOXYLASE ISOZYME 1-RELATED"/>
    <property type="match status" value="1"/>
</dbReference>
<comment type="similarity">
    <text evidence="3 13">Belongs to the TPP enzyme family.</text>
</comment>
<dbReference type="InterPro" id="IPR012000">
    <property type="entry name" value="Thiamin_PyroP_enz_cen_dom"/>
</dbReference>
<dbReference type="Pfam" id="PF00205">
    <property type="entry name" value="TPP_enzyme_M"/>
    <property type="match status" value="1"/>
</dbReference>
<dbReference type="InterPro" id="IPR029061">
    <property type="entry name" value="THDP-binding"/>
</dbReference>
<dbReference type="GeneID" id="63918733"/>
<dbReference type="PANTHER" id="PTHR43452">
    <property type="entry name" value="PYRUVATE DECARBOXYLASE"/>
    <property type="match status" value="1"/>
</dbReference>
<keyword evidence="8 12" id="KW-0460">Magnesium</keyword>
<dbReference type="GO" id="GO:0005829">
    <property type="term" value="C:cytosol"/>
    <property type="evidence" value="ECO:0007669"/>
    <property type="project" value="TreeGrafter"/>
</dbReference>
<dbReference type="STRING" id="1043003.A0A074W818"/>
<dbReference type="Gene3D" id="3.40.50.1220">
    <property type="entry name" value="TPP-binding domain"/>
    <property type="match status" value="1"/>
</dbReference>
<feature type="binding site" evidence="11">
    <location>
        <position position="116"/>
    </location>
    <ligand>
        <name>pyruvate</name>
        <dbReference type="ChEBI" id="CHEBI:15361"/>
        <label>1</label>
        <note>substrate; ligand shared between two neighboring subunits</note>
    </ligand>
</feature>
<protein>
    <recommendedName>
        <fullName evidence="5">Pyruvate decarboxylase</fullName>
        <ecNumber evidence="4">4.1.1.1</ecNumber>
    </recommendedName>
</protein>
<dbReference type="GO" id="GO:0030976">
    <property type="term" value="F:thiamine pyrophosphate binding"/>
    <property type="evidence" value="ECO:0007669"/>
    <property type="project" value="InterPro"/>
</dbReference>
<evidence type="ECO:0000256" key="3">
    <source>
        <dbReference type="ARBA" id="ARBA00007812"/>
    </source>
</evidence>
<dbReference type="GO" id="GO:0000949">
    <property type="term" value="P:aromatic amino acid family catabolic process to alcohol via Ehrlich pathway"/>
    <property type="evidence" value="ECO:0007669"/>
    <property type="project" value="TreeGrafter"/>
</dbReference>
<dbReference type="InterPro" id="IPR047214">
    <property type="entry name" value="TPP_PDC_IPDC"/>
</dbReference>
<evidence type="ECO:0000256" key="12">
    <source>
        <dbReference type="PIRSR" id="PIRSR036565-2"/>
    </source>
</evidence>
<evidence type="ECO:0000256" key="6">
    <source>
        <dbReference type="ARBA" id="ARBA00022723"/>
    </source>
</evidence>
<dbReference type="Pfam" id="PF02776">
    <property type="entry name" value="TPP_enzyme_N"/>
    <property type="match status" value="1"/>
</dbReference>
<feature type="binding site" evidence="11">
    <location>
        <position position="30"/>
    </location>
    <ligand>
        <name>pyruvate</name>
        <dbReference type="ChEBI" id="CHEBI:15361"/>
        <label>1</label>
        <note>substrate; ligand shared between two neighboring subunits</note>
    </ligand>
</feature>
<dbReference type="InterPro" id="IPR047213">
    <property type="entry name" value="TPP_PYR_PDC_IPDC-like"/>
</dbReference>
<feature type="binding site" evidence="12">
    <location>
        <position position="448"/>
    </location>
    <ligand>
        <name>Mg(2+)</name>
        <dbReference type="ChEBI" id="CHEBI:18420"/>
    </ligand>
</feature>
<dbReference type="GO" id="GO:0000287">
    <property type="term" value="F:magnesium ion binding"/>
    <property type="evidence" value="ECO:0007669"/>
    <property type="project" value="InterPro"/>
</dbReference>
<feature type="domain" description="Thiamine pyrophosphate enzyme N-terminal TPP-binding" evidence="16">
    <location>
        <begin position="7"/>
        <end position="115"/>
    </location>
</feature>
<evidence type="ECO:0000259" key="15">
    <source>
        <dbReference type="Pfam" id="PF02775"/>
    </source>
</evidence>